<dbReference type="PANTHER" id="PTHR33562:SF27">
    <property type="entry name" value="PROTEIN QUIVER"/>
    <property type="match status" value="1"/>
</dbReference>
<evidence type="ECO:0000256" key="4">
    <source>
        <dbReference type="ARBA" id="ARBA00022729"/>
    </source>
</evidence>
<evidence type="ECO:0000256" key="6">
    <source>
        <dbReference type="ARBA" id="ARBA00023136"/>
    </source>
</evidence>
<evidence type="ECO:0000256" key="9">
    <source>
        <dbReference type="SAM" id="SignalP"/>
    </source>
</evidence>
<keyword evidence="10" id="KW-1185">Reference proteome</keyword>
<accession>A0ABM3FCF8</accession>
<evidence type="ECO:0000256" key="5">
    <source>
        <dbReference type="ARBA" id="ARBA00022989"/>
    </source>
</evidence>
<evidence type="ECO:0000313" key="10">
    <source>
        <dbReference type="Proteomes" id="UP000829291"/>
    </source>
</evidence>
<keyword evidence="3" id="KW-0812">Transmembrane</keyword>
<dbReference type="Pfam" id="PF17064">
    <property type="entry name" value="QVR"/>
    <property type="match status" value="1"/>
</dbReference>
<dbReference type="PANTHER" id="PTHR33562">
    <property type="entry name" value="ATILLA, ISOFORM B-RELATED-RELATED"/>
    <property type="match status" value="1"/>
</dbReference>
<evidence type="ECO:0000256" key="3">
    <source>
        <dbReference type="ARBA" id="ARBA00022692"/>
    </source>
</evidence>
<reference evidence="11" key="1">
    <citation type="submission" date="2025-08" db="UniProtKB">
        <authorList>
            <consortium name="RefSeq"/>
        </authorList>
    </citation>
    <scope>IDENTIFICATION</scope>
    <source>
        <tissue evidence="11">Thorax and Abdomen</tissue>
    </source>
</reference>
<keyword evidence="6" id="KW-0472">Membrane</keyword>
<evidence type="ECO:0000256" key="1">
    <source>
        <dbReference type="ARBA" id="ARBA00004589"/>
    </source>
</evidence>
<evidence type="ECO:0000256" key="7">
    <source>
        <dbReference type="ARBA" id="ARBA00023180"/>
    </source>
</evidence>
<keyword evidence="5" id="KW-1133">Transmembrane helix</keyword>
<evidence type="ECO:0000313" key="11">
    <source>
        <dbReference type="RefSeq" id="XP_046585702.1"/>
    </source>
</evidence>
<feature type="chain" id="PRO_5045631400" evidence="9">
    <location>
        <begin position="18"/>
        <end position="158"/>
    </location>
</feature>
<dbReference type="InterPro" id="IPR031424">
    <property type="entry name" value="QVR-like"/>
</dbReference>
<gene>
    <name evidence="11" type="primary">LOC107223357</name>
</gene>
<dbReference type="Proteomes" id="UP000829291">
    <property type="component" value="Chromosome 1"/>
</dbReference>
<proteinExistence type="predicted"/>
<keyword evidence="7" id="KW-0325">Glycoprotein</keyword>
<name>A0ABM3FCF8_NEOLC</name>
<keyword evidence="4 9" id="KW-0732">Signal</keyword>
<feature type="signal peptide" evidence="9">
    <location>
        <begin position="1"/>
        <end position="17"/>
    </location>
</feature>
<protein>
    <submittedName>
        <fullName evidence="11">Uncharacterized protein LOC107223357 isoform X1</fullName>
    </submittedName>
</protein>
<organism evidence="10 11">
    <name type="scientific">Neodiprion lecontei</name>
    <name type="common">Redheaded pine sawfly</name>
    <dbReference type="NCBI Taxonomy" id="441921"/>
    <lineage>
        <taxon>Eukaryota</taxon>
        <taxon>Metazoa</taxon>
        <taxon>Ecdysozoa</taxon>
        <taxon>Arthropoda</taxon>
        <taxon>Hexapoda</taxon>
        <taxon>Insecta</taxon>
        <taxon>Pterygota</taxon>
        <taxon>Neoptera</taxon>
        <taxon>Endopterygota</taxon>
        <taxon>Hymenoptera</taxon>
        <taxon>Tenthredinoidea</taxon>
        <taxon>Diprionidae</taxon>
        <taxon>Diprioninae</taxon>
        <taxon>Neodiprion</taxon>
    </lineage>
</organism>
<evidence type="ECO:0000256" key="8">
    <source>
        <dbReference type="ARBA" id="ARBA00023288"/>
    </source>
</evidence>
<dbReference type="RefSeq" id="XP_046585702.1">
    <property type="nucleotide sequence ID" value="XM_046729746.1"/>
</dbReference>
<evidence type="ECO:0000256" key="2">
    <source>
        <dbReference type="ARBA" id="ARBA00022622"/>
    </source>
</evidence>
<dbReference type="InterPro" id="IPR050975">
    <property type="entry name" value="Sleep_regulator"/>
</dbReference>
<keyword evidence="8" id="KW-0449">Lipoprotein</keyword>
<dbReference type="GeneID" id="107223357"/>
<sequence length="158" mass="17751">MVTDWLLVLDNLLNVAALPLVALRYGCTAIRCYQCSSSQDPENEDNCGAYEEFDKQRNVPIECNSEESHMPGSFCVKKTQQGSKGFVWDGRWRQVIRQCESVSSSGMMDVCNWGVDENLIYWEECYCSSDGCNGASDLKPLSISVFTTIFLALLFLSK</sequence>
<comment type="subcellular location">
    <subcellularLocation>
        <location evidence="1">Membrane</location>
        <topology evidence="1">Lipid-anchor</topology>
        <topology evidence="1">GPI-anchor</topology>
    </subcellularLocation>
</comment>
<keyword evidence="2" id="KW-0336">GPI-anchor</keyword>